<dbReference type="EMBL" id="JAHRHJ020000009">
    <property type="protein sequence ID" value="KAH9300008.1"/>
    <property type="molecule type" value="Genomic_DNA"/>
</dbReference>
<protein>
    <submittedName>
        <fullName evidence="2">Uncharacterized protein</fullName>
    </submittedName>
</protein>
<evidence type="ECO:0000313" key="2">
    <source>
        <dbReference type="EMBL" id="KAH9300008.1"/>
    </source>
</evidence>
<feature type="compositionally biased region" description="Low complexity" evidence="1">
    <location>
        <begin position="1"/>
        <end position="19"/>
    </location>
</feature>
<feature type="non-terminal residue" evidence="2">
    <location>
        <position position="1"/>
    </location>
</feature>
<gene>
    <name evidence="2" type="ORF">KI387_011591</name>
</gene>
<comment type="caution">
    <text evidence="2">The sequence shown here is derived from an EMBL/GenBank/DDBJ whole genome shotgun (WGS) entry which is preliminary data.</text>
</comment>
<evidence type="ECO:0000256" key="1">
    <source>
        <dbReference type="SAM" id="MobiDB-lite"/>
    </source>
</evidence>
<dbReference type="Proteomes" id="UP000824469">
    <property type="component" value="Unassembled WGS sequence"/>
</dbReference>
<reference evidence="2 3" key="1">
    <citation type="journal article" date="2021" name="Nat. Plants">
        <title>The Taxus genome provides insights into paclitaxel biosynthesis.</title>
        <authorList>
            <person name="Xiong X."/>
            <person name="Gou J."/>
            <person name="Liao Q."/>
            <person name="Li Y."/>
            <person name="Zhou Q."/>
            <person name="Bi G."/>
            <person name="Li C."/>
            <person name="Du R."/>
            <person name="Wang X."/>
            <person name="Sun T."/>
            <person name="Guo L."/>
            <person name="Liang H."/>
            <person name="Lu P."/>
            <person name="Wu Y."/>
            <person name="Zhang Z."/>
            <person name="Ro D.K."/>
            <person name="Shang Y."/>
            <person name="Huang S."/>
            <person name="Yan J."/>
        </authorList>
    </citation>
    <scope>NUCLEOTIDE SEQUENCE [LARGE SCALE GENOMIC DNA]</scope>
    <source>
        <strain evidence="2">Ta-2019</strain>
    </source>
</reference>
<evidence type="ECO:0000313" key="3">
    <source>
        <dbReference type="Proteomes" id="UP000824469"/>
    </source>
</evidence>
<proteinExistence type="predicted"/>
<name>A0AA38FES7_TAXCH</name>
<feature type="region of interest" description="Disordered" evidence="1">
    <location>
        <begin position="1"/>
        <end position="79"/>
    </location>
</feature>
<organism evidence="2 3">
    <name type="scientific">Taxus chinensis</name>
    <name type="common">Chinese yew</name>
    <name type="synonym">Taxus wallichiana var. chinensis</name>
    <dbReference type="NCBI Taxonomy" id="29808"/>
    <lineage>
        <taxon>Eukaryota</taxon>
        <taxon>Viridiplantae</taxon>
        <taxon>Streptophyta</taxon>
        <taxon>Embryophyta</taxon>
        <taxon>Tracheophyta</taxon>
        <taxon>Spermatophyta</taxon>
        <taxon>Pinopsida</taxon>
        <taxon>Pinidae</taxon>
        <taxon>Conifers II</taxon>
        <taxon>Cupressales</taxon>
        <taxon>Taxaceae</taxon>
        <taxon>Taxus</taxon>
    </lineage>
</organism>
<feature type="non-terminal residue" evidence="2">
    <location>
        <position position="79"/>
    </location>
</feature>
<accession>A0AA38FES7</accession>
<dbReference type="AlphaFoldDB" id="A0AA38FES7"/>
<sequence>TPPASSTKGPTSSTPSSSTQVYQKKVKEVKKEPVEEDPLKKHSELPSGPENIIVLSENEESEVPIFTSALESPTDKEKE</sequence>
<feature type="compositionally biased region" description="Basic and acidic residues" evidence="1">
    <location>
        <begin position="25"/>
        <end position="44"/>
    </location>
</feature>
<keyword evidence="3" id="KW-1185">Reference proteome</keyword>